<evidence type="ECO:0000313" key="1">
    <source>
        <dbReference type="EMBL" id="KNZ58969.1"/>
    </source>
</evidence>
<dbReference type="Proteomes" id="UP000037035">
    <property type="component" value="Unassembled WGS sequence"/>
</dbReference>
<dbReference type="OrthoDB" id="3259198at2759"/>
<reference evidence="1 2" key="1">
    <citation type="submission" date="2015-08" db="EMBL/GenBank/DDBJ databases">
        <title>Next Generation Sequencing and Analysis of the Genome of Puccinia sorghi L Schw, the Causal Agent of Maize Common Rust.</title>
        <authorList>
            <person name="Rochi L."/>
            <person name="Burguener G."/>
            <person name="Darino M."/>
            <person name="Turjanski A."/>
            <person name="Kreff E."/>
            <person name="Dieguez M.J."/>
            <person name="Sacco F."/>
        </authorList>
    </citation>
    <scope>NUCLEOTIDE SEQUENCE [LARGE SCALE GENOMIC DNA]</scope>
    <source>
        <strain evidence="1 2">RO10H11247</strain>
    </source>
</reference>
<protein>
    <submittedName>
        <fullName evidence="1">Uncharacterized protein</fullName>
    </submittedName>
</protein>
<comment type="caution">
    <text evidence="1">The sequence shown here is derived from an EMBL/GenBank/DDBJ whole genome shotgun (WGS) entry which is preliminary data.</text>
</comment>
<evidence type="ECO:0000313" key="2">
    <source>
        <dbReference type="Proteomes" id="UP000037035"/>
    </source>
</evidence>
<dbReference type="VEuPathDB" id="FungiDB:VP01_1824g1"/>
<accession>A0A0L6VE20</accession>
<gene>
    <name evidence="1" type="ORF">VP01_1824g1</name>
</gene>
<keyword evidence="2" id="KW-1185">Reference proteome</keyword>
<organism evidence="1 2">
    <name type="scientific">Puccinia sorghi</name>
    <dbReference type="NCBI Taxonomy" id="27349"/>
    <lineage>
        <taxon>Eukaryota</taxon>
        <taxon>Fungi</taxon>
        <taxon>Dikarya</taxon>
        <taxon>Basidiomycota</taxon>
        <taxon>Pucciniomycotina</taxon>
        <taxon>Pucciniomycetes</taxon>
        <taxon>Pucciniales</taxon>
        <taxon>Pucciniaceae</taxon>
        <taxon>Puccinia</taxon>
    </lineage>
</organism>
<dbReference type="AlphaFoldDB" id="A0A0L6VE20"/>
<sequence length="155" mass="17210">MEFGCKTIRITIDMMFIAHSNHNLQILSAVKHLSFPVDAWTSPNMKDFMAIMAHGITPEWKILDVLIGMPAVKGQNSRVNFADLLVDTLDKMELSNKLSASLLIMHPATPPQQNTLNIGSVAFLKLTASFWAVWPMSSTFLLMRGSESLAPIPEL</sequence>
<dbReference type="EMBL" id="LAVV01006642">
    <property type="protein sequence ID" value="KNZ58969.1"/>
    <property type="molecule type" value="Genomic_DNA"/>
</dbReference>
<name>A0A0L6VE20_9BASI</name>
<proteinExistence type="predicted"/>